<reference evidence="1 2" key="1">
    <citation type="journal article" date="2024" name="G3 (Bethesda)">
        <title>Genome assembly of Hibiscus sabdariffa L. provides insights into metabolisms of medicinal natural products.</title>
        <authorList>
            <person name="Kim T."/>
        </authorList>
    </citation>
    <scope>NUCLEOTIDE SEQUENCE [LARGE SCALE GENOMIC DNA]</scope>
    <source>
        <strain evidence="1">TK-2024</strain>
        <tissue evidence="1">Old leaves</tissue>
    </source>
</reference>
<protein>
    <submittedName>
        <fullName evidence="1">Uncharacterized protein</fullName>
    </submittedName>
</protein>
<proteinExistence type="predicted"/>
<dbReference type="Proteomes" id="UP001396334">
    <property type="component" value="Unassembled WGS sequence"/>
</dbReference>
<accession>A0ABR2PQQ5</accession>
<organism evidence="1 2">
    <name type="scientific">Hibiscus sabdariffa</name>
    <name type="common">roselle</name>
    <dbReference type="NCBI Taxonomy" id="183260"/>
    <lineage>
        <taxon>Eukaryota</taxon>
        <taxon>Viridiplantae</taxon>
        <taxon>Streptophyta</taxon>
        <taxon>Embryophyta</taxon>
        <taxon>Tracheophyta</taxon>
        <taxon>Spermatophyta</taxon>
        <taxon>Magnoliopsida</taxon>
        <taxon>eudicotyledons</taxon>
        <taxon>Gunneridae</taxon>
        <taxon>Pentapetalae</taxon>
        <taxon>rosids</taxon>
        <taxon>malvids</taxon>
        <taxon>Malvales</taxon>
        <taxon>Malvaceae</taxon>
        <taxon>Malvoideae</taxon>
        <taxon>Hibiscus</taxon>
    </lineage>
</organism>
<dbReference type="EMBL" id="JBBPBN010000053">
    <property type="protein sequence ID" value="KAK8990791.1"/>
    <property type="molecule type" value="Genomic_DNA"/>
</dbReference>
<dbReference type="PANTHER" id="PTHR46740">
    <property type="entry name" value="PROTEIN DYAD"/>
    <property type="match status" value="1"/>
</dbReference>
<evidence type="ECO:0000313" key="1">
    <source>
        <dbReference type="EMBL" id="KAK8990791.1"/>
    </source>
</evidence>
<keyword evidence="2" id="KW-1185">Reference proteome</keyword>
<evidence type="ECO:0000313" key="2">
    <source>
        <dbReference type="Proteomes" id="UP001396334"/>
    </source>
</evidence>
<dbReference type="PANTHER" id="PTHR46740:SF2">
    <property type="entry name" value="PROTEIN DYAD"/>
    <property type="match status" value="1"/>
</dbReference>
<name>A0ABR2PQQ5_9ROSI</name>
<sequence length="84" mass="9696">MRLTWHVCMAWGDGMAPEGEERFTRHHNVDGVMEYWLESADLMDIKKEAGVQDPYWTHLLVGSLVITPPRIQFVPKSSRSLGKR</sequence>
<dbReference type="InterPro" id="IPR044221">
    <property type="entry name" value="DYAD/AMEIOTIC1"/>
</dbReference>
<comment type="caution">
    <text evidence="1">The sequence shown here is derived from an EMBL/GenBank/DDBJ whole genome shotgun (WGS) entry which is preliminary data.</text>
</comment>
<gene>
    <name evidence="1" type="ORF">V6N11_028751</name>
</gene>